<dbReference type="OrthoDB" id="379033at2157"/>
<dbReference type="EMBL" id="CP001899">
    <property type="protein sequence ID" value="ADC66064.1"/>
    <property type="molecule type" value="Genomic_DNA"/>
</dbReference>
<evidence type="ECO:0000313" key="3">
    <source>
        <dbReference type="Proteomes" id="UP000002613"/>
    </source>
</evidence>
<keyword evidence="1" id="KW-0812">Transmembrane</keyword>
<sequence>MNENDDIIPEKTGKLMLKALIAATILSVVLMSYLLWVSSQERYTTIYIYPDSYTNYAKPGSVVKFKYGIYCHEGKETEYLIKVYLGEKLVKSKEIMLKNGESREENESIVLPQNISLPVKVRVEAVTENSVYDAYFWIKASKE</sequence>
<dbReference type="KEGG" id="fpl:Ferp_1926"/>
<feature type="transmembrane region" description="Helical" evidence="1">
    <location>
        <begin position="15"/>
        <end position="36"/>
    </location>
</feature>
<reference evidence="2 3" key="2">
    <citation type="journal article" date="2011" name="Stand. Genomic Sci.">
        <title>Complete genome sequence of Ferroglobus placidus AEDII12DO.</title>
        <authorList>
            <person name="Anderson I."/>
            <person name="Risso C."/>
            <person name="Holmes D."/>
            <person name="Lucas S."/>
            <person name="Copeland A."/>
            <person name="Lapidus A."/>
            <person name="Cheng J.F."/>
            <person name="Bruce D."/>
            <person name="Goodwin L."/>
            <person name="Pitluck S."/>
            <person name="Saunders E."/>
            <person name="Brettin T."/>
            <person name="Detter J.C."/>
            <person name="Han C."/>
            <person name="Tapia R."/>
            <person name="Larimer F."/>
            <person name="Land M."/>
            <person name="Hauser L."/>
            <person name="Woyke T."/>
            <person name="Lovley D."/>
            <person name="Kyrpides N."/>
            <person name="Ivanova N."/>
        </authorList>
    </citation>
    <scope>NUCLEOTIDE SEQUENCE [LARGE SCALE GENOMIC DNA]</scope>
    <source>
        <strain evidence="3">DSM 10642 / AEDII12DO</strain>
    </source>
</reference>
<dbReference type="AlphaFoldDB" id="D3S001"/>
<dbReference type="PaxDb" id="589924-Ferp_1926"/>
<dbReference type="GeneID" id="8779457"/>
<dbReference type="Proteomes" id="UP000002613">
    <property type="component" value="Chromosome"/>
</dbReference>
<keyword evidence="1" id="KW-1133">Transmembrane helix</keyword>
<evidence type="ECO:0008006" key="4">
    <source>
        <dbReference type="Google" id="ProtNLM"/>
    </source>
</evidence>
<name>D3S001_FERPA</name>
<dbReference type="RefSeq" id="WP_012966403.1">
    <property type="nucleotide sequence ID" value="NC_013849.1"/>
</dbReference>
<keyword evidence="1" id="KW-0472">Membrane</keyword>
<organism evidence="2 3">
    <name type="scientific">Ferroglobus placidus (strain DSM 10642 / AEDII12DO)</name>
    <dbReference type="NCBI Taxonomy" id="589924"/>
    <lineage>
        <taxon>Archaea</taxon>
        <taxon>Methanobacteriati</taxon>
        <taxon>Methanobacteriota</taxon>
        <taxon>Archaeoglobi</taxon>
        <taxon>Archaeoglobales</taxon>
        <taxon>Archaeoglobaceae</taxon>
        <taxon>Ferroglobus</taxon>
    </lineage>
</organism>
<proteinExistence type="predicted"/>
<protein>
    <recommendedName>
        <fullName evidence="4">DUF1616 domain-containing protein</fullName>
    </recommendedName>
</protein>
<evidence type="ECO:0000313" key="2">
    <source>
        <dbReference type="EMBL" id="ADC66064.1"/>
    </source>
</evidence>
<accession>D3S001</accession>
<dbReference type="HOGENOM" id="CLU_1801623_0_0_2"/>
<keyword evidence="3" id="KW-1185">Reference proteome</keyword>
<gene>
    <name evidence="2" type="ordered locus">Ferp_1926</name>
</gene>
<evidence type="ECO:0000256" key="1">
    <source>
        <dbReference type="SAM" id="Phobius"/>
    </source>
</evidence>
<dbReference type="eggNOG" id="arCOG02884">
    <property type="taxonomic scope" value="Archaea"/>
</dbReference>
<reference evidence="3" key="1">
    <citation type="submission" date="2010-02" db="EMBL/GenBank/DDBJ databases">
        <title>Complete sequence of Ferroglobus placidus DSM 10642.</title>
        <authorList>
            <consortium name="US DOE Joint Genome Institute"/>
            <person name="Lucas S."/>
            <person name="Copeland A."/>
            <person name="Lapidus A."/>
            <person name="Cheng J.-F."/>
            <person name="Bruce D."/>
            <person name="Goodwin L."/>
            <person name="Pitluck S."/>
            <person name="Saunders E."/>
            <person name="Brettin T."/>
            <person name="Detter J.C."/>
            <person name="Han C."/>
            <person name="Tapia R."/>
            <person name="Larimer F."/>
            <person name="Land M."/>
            <person name="Hauser L."/>
            <person name="Kyrpides N."/>
            <person name="Ivanova N."/>
            <person name="Holmes D."/>
            <person name="Lovley D."/>
            <person name="Kyrpides N."/>
            <person name="Anderson I.J."/>
            <person name="Woyke T."/>
        </authorList>
    </citation>
    <scope>NUCLEOTIDE SEQUENCE [LARGE SCALE GENOMIC DNA]</scope>
    <source>
        <strain evidence="3">DSM 10642 / AEDII12DO</strain>
    </source>
</reference>